<dbReference type="RefSeq" id="XP_018707221.1">
    <property type="nucleotide sequence ID" value="XM_018845498.1"/>
</dbReference>
<organism evidence="1 2">
    <name type="scientific">Cordyceps fumosorosea (strain ARSEF 2679)</name>
    <name type="common">Isaria fumosorosea</name>
    <dbReference type="NCBI Taxonomy" id="1081104"/>
    <lineage>
        <taxon>Eukaryota</taxon>
        <taxon>Fungi</taxon>
        <taxon>Dikarya</taxon>
        <taxon>Ascomycota</taxon>
        <taxon>Pezizomycotina</taxon>
        <taxon>Sordariomycetes</taxon>
        <taxon>Hypocreomycetidae</taxon>
        <taxon>Hypocreales</taxon>
        <taxon>Cordycipitaceae</taxon>
        <taxon>Cordyceps</taxon>
    </lineage>
</organism>
<dbReference type="Proteomes" id="UP000076744">
    <property type="component" value="Unassembled WGS sequence"/>
</dbReference>
<evidence type="ECO:0000313" key="1">
    <source>
        <dbReference type="EMBL" id="OAA71340.1"/>
    </source>
</evidence>
<reference evidence="1 2" key="1">
    <citation type="journal article" date="2016" name="Genome Biol. Evol.">
        <title>Divergent and convergent evolution of fungal pathogenicity.</title>
        <authorList>
            <person name="Shang Y."/>
            <person name="Xiao G."/>
            <person name="Zheng P."/>
            <person name="Cen K."/>
            <person name="Zhan S."/>
            <person name="Wang C."/>
        </authorList>
    </citation>
    <scope>NUCLEOTIDE SEQUENCE [LARGE SCALE GENOMIC DNA]</scope>
    <source>
        <strain evidence="1 2">ARSEF 2679</strain>
    </source>
</reference>
<dbReference type="PANTHER" id="PTHR21310">
    <property type="entry name" value="AMINOGLYCOSIDE PHOSPHOTRANSFERASE-RELATED-RELATED"/>
    <property type="match status" value="1"/>
</dbReference>
<name>A0A168CGB5_CORFA</name>
<dbReference type="AlphaFoldDB" id="A0A168CGB5"/>
<accession>A0A168CGB5</accession>
<keyword evidence="2" id="KW-1185">Reference proteome</keyword>
<sequence>MPSKIDLLNNESLTYEDALQETFNVIHCHEELHAKNAFTAELSRQRDSIAALASHHLGLGTATDAVTVYPPEKWLSGGFNVCVPIDVQLRGGAEKKKLLMKCPMAFRIAEHKYPGSLDEKLRTEVGAYVWIQESCPSIRIPHLYGFGSSAHHFTHVSARPWYSRLLHAIRYWLSRRFYGAQPSKYVSTNASPSLPAHYMLLEFIGPETGRLPAQDWFAKLADPLCRKRLFTGLSNIILELAKVPQPKIGSFRFNNDCTISLDGRAVFAGTSILEGQGAPRTVPAGQTYTCTEPFVSDMITLLDESYRAQIAASDTETACLGQMGTRVFLRAVAHHYIKKQYRNGPFLMQLTDLNPGNFFVDDDWKISCLFDLEYISALPVENLAIPYWLSGGTISDIEGQKLAEYEKLRREFMEILREREAEYRLAWPISTIMEEMWTTKGVWFWHSLASRY</sequence>
<gene>
    <name evidence="1" type="ORF">ISF_01891</name>
</gene>
<dbReference type="STRING" id="1081104.A0A168CGB5"/>
<dbReference type="GeneID" id="30018183"/>
<dbReference type="PANTHER" id="PTHR21310:SF37">
    <property type="entry name" value="AMINOGLYCOSIDE PHOSPHOTRANSFERASE DOMAIN-CONTAINING PROTEIN"/>
    <property type="match status" value="1"/>
</dbReference>
<evidence type="ECO:0000313" key="2">
    <source>
        <dbReference type="Proteomes" id="UP000076744"/>
    </source>
</evidence>
<proteinExistence type="predicted"/>
<evidence type="ECO:0008006" key="3">
    <source>
        <dbReference type="Google" id="ProtNLM"/>
    </source>
</evidence>
<dbReference type="InterPro" id="IPR051678">
    <property type="entry name" value="AGP_Transferase"/>
</dbReference>
<dbReference type="OrthoDB" id="4869268at2759"/>
<dbReference type="EMBL" id="AZHB01000003">
    <property type="protein sequence ID" value="OAA71340.1"/>
    <property type="molecule type" value="Genomic_DNA"/>
</dbReference>
<comment type="caution">
    <text evidence="1">The sequence shown here is derived from an EMBL/GenBank/DDBJ whole genome shotgun (WGS) entry which is preliminary data.</text>
</comment>
<protein>
    <recommendedName>
        <fullName evidence="3">Aminoglycoside phosphotransferase</fullName>
    </recommendedName>
</protein>